<keyword evidence="2" id="KW-1185">Reference proteome</keyword>
<dbReference type="InterPro" id="IPR024078">
    <property type="entry name" value="LmbE-like_dom_sf"/>
</dbReference>
<dbReference type="SUPFAM" id="SSF102588">
    <property type="entry name" value="LmbE-like"/>
    <property type="match status" value="1"/>
</dbReference>
<accession>A0A841RBE9</accession>
<dbReference type="PANTHER" id="PTHR12993">
    <property type="entry name" value="N-ACETYLGLUCOSAMINYL-PHOSPHATIDYLINOSITOL DE-N-ACETYLASE-RELATED"/>
    <property type="match status" value="1"/>
</dbReference>
<evidence type="ECO:0000313" key="1">
    <source>
        <dbReference type="EMBL" id="MBB6481295.1"/>
    </source>
</evidence>
<dbReference type="GO" id="GO:0016811">
    <property type="term" value="F:hydrolase activity, acting on carbon-nitrogen (but not peptide) bonds, in linear amides"/>
    <property type="evidence" value="ECO:0007669"/>
    <property type="project" value="TreeGrafter"/>
</dbReference>
<sequence length="258" mass="28907">MSRFNKTVLVVQAHPDDTDAWCSGTLKLLKDKGYRIAIATMTAGGLGGLDTGEEETMALRKNEAARSAEVLGAEYYCLDQRDGYVYDNLEARIKTLELIRKVKPGIVMSHVPNDYHSDHRATAAIVDVATMQATLPNAPCKEAPLDVTPLFYHTAPMTLKGALGEPMPAPQFFIDISTAVETKEKMLACHQSQISLMKKMFNMDNFFEEALDYNRQIGKLCGFEYAECFWQHLGGGFETYPLIQNELKDYLEVSDEFK</sequence>
<comment type="caution">
    <text evidence="1">The sequence shown here is derived from an EMBL/GenBank/DDBJ whole genome shotgun (WGS) entry which is preliminary data.</text>
</comment>
<dbReference type="RefSeq" id="WP_184747548.1">
    <property type="nucleotide sequence ID" value="NZ_JACHGJ010000006.1"/>
</dbReference>
<dbReference type="EMBL" id="JACHGJ010000006">
    <property type="protein sequence ID" value="MBB6481295.1"/>
    <property type="molecule type" value="Genomic_DNA"/>
</dbReference>
<dbReference type="InterPro" id="IPR003737">
    <property type="entry name" value="GlcNAc_PI_deacetylase-related"/>
</dbReference>
<reference evidence="1 2" key="1">
    <citation type="submission" date="2020-08" db="EMBL/GenBank/DDBJ databases">
        <title>Genomic Encyclopedia of Type Strains, Phase IV (KMG-IV): sequencing the most valuable type-strain genomes for metagenomic binning, comparative biology and taxonomic classification.</title>
        <authorList>
            <person name="Goeker M."/>
        </authorList>
    </citation>
    <scope>NUCLEOTIDE SEQUENCE [LARGE SCALE GENOMIC DNA]</scope>
    <source>
        <strain evidence="1 2">DSM 2461</strain>
    </source>
</reference>
<proteinExistence type="predicted"/>
<dbReference type="AlphaFoldDB" id="A0A841RBE9"/>
<dbReference type="Proteomes" id="UP000587760">
    <property type="component" value="Unassembled WGS sequence"/>
</dbReference>
<dbReference type="PANTHER" id="PTHR12993:SF30">
    <property type="entry name" value="N-ACETYL-ALPHA-D-GLUCOSAMINYL L-MALATE DEACETYLASE 1"/>
    <property type="match status" value="1"/>
</dbReference>
<dbReference type="Gene3D" id="3.40.50.10320">
    <property type="entry name" value="LmbE-like"/>
    <property type="match status" value="1"/>
</dbReference>
<evidence type="ECO:0000313" key="2">
    <source>
        <dbReference type="Proteomes" id="UP000587760"/>
    </source>
</evidence>
<gene>
    <name evidence="1" type="ORF">HNR50_002975</name>
</gene>
<dbReference type="Pfam" id="PF02585">
    <property type="entry name" value="PIG-L"/>
    <property type="match status" value="1"/>
</dbReference>
<protein>
    <submittedName>
        <fullName evidence="1">LmbE family N-acetylglucosaminyl deacetylase</fullName>
    </submittedName>
</protein>
<name>A0A841RBE9_9SPIO</name>
<organism evidence="1 2">
    <name type="scientific">Spirochaeta isovalerica</name>
    <dbReference type="NCBI Taxonomy" id="150"/>
    <lineage>
        <taxon>Bacteria</taxon>
        <taxon>Pseudomonadati</taxon>
        <taxon>Spirochaetota</taxon>
        <taxon>Spirochaetia</taxon>
        <taxon>Spirochaetales</taxon>
        <taxon>Spirochaetaceae</taxon>
        <taxon>Spirochaeta</taxon>
    </lineage>
</organism>